<evidence type="ECO:0000313" key="2">
    <source>
        <dbReference type="EMBL" id="BAD35433.1"/>
    </source>
</evidence>
<feature type="region of interest" description="Disordered" evidence="1">
    <location>
        <begin position="1"/>
        <end position="21"/>
    </location>
</feature>
<feature type="compositionally biased region" description="Basic and acidic residues" evidence="1">
    <location>
        <begin position="187"/>
        <end position="202"/>
    </location>
</feature>
<protein>
    <submittedName>
        <fullName evidence="2">Uncharacterized protein</fullName>
    </submittedName>
</protein>
<name>Q69XP4_ORYSJ</name>
<dbReference type="EMBL" id="AP003609">
    <property type="protein sequence ID" value="BAD35433.1"/>
    <property type="molecule type" value="Genomic_DNA"/>
</dbReference>
<organism evidence="2 3">
    <name type="scientific">Oryza sativa subsp. japonica</name>
    <name type="common">Rice</name>
    <dbReference type="NCBI Taxonomy" id="39947"/>
    <lineage>
        <taxon>Eukaryota</taxon>
        <taxon>Viridiplantae</taxon>
        <taxon>Streptophyta</taxon>
        <taxon>Embryophyta</taxon>
        <taxon>Tracheophyta</taxon>
        <taxon>Spermatophyta</taxon>
        <taxon>Magnoliopsida</taxon>
        <taxon>Liliopsida</taxon>
        <taxon>Poales</taxon>
        <taxon>Poaceae</taxon>
        <taxon>BOP clade</taxon>
        <taxon>Oryzoideae</taxon>
        <taxon>Oryzeae</taxon>
        <taxon>Oryzinae</taxon>
        <taxon>Oryza</taxon>
        <taxon>Oryza sativa</taxon>
    </lineage>
</organism>
<feature type="region of interest" description="Disordered" evidence="1">
    <location>
        <begin position="178"/>
        <end position="202"/>
    </location>
</feature>
<dbReference type="Proteomes" id="UP000000763">
    <property type="component" value="Chromosome 6"/>
</dbReference>
<gene>
    <name evidence="2" type="primary">P0012B02.26</name>
</gene>
<feature type="compositionally biased region" description="Low complexity" evidence="1">
    <location>
        <begin position="1"/>
        <end position="18"/>
    </location>
</feature>
<dbReference type="AlphaFoldDB" id="Q69XP4"/>
<evidence type="ECO:0000313" key="3">
    <source>
        <dbReference type="Proteomes" id="UP000000763"/>
    </source>
</evidence>
<evidence type="ECO:0000256" key="1">
    <source>
        <dbReference type="SAM" id="MobiDB-lite"/>
    </source>
</evidence>
<proteinExistence type="predicted"/>
<reference evidence="3" key="2">
    <citation type="journal article" date="2008" name="Nucleic Acids Res.">
        <title>The rice annotation project database (RAP-DB): 2008 update.</title>
        <authorList>
            <consortium name="The rice annotation project (RAP)"/>
        </authorList>
    </citation>
    <scope>GENOME REANNOTATION</scope>
    <source>
        <strain evidence="3">cv. Nipponbare</strain>
    </source>
</reference>
<accession>Q69XP4</accession>
<reference evidence="3" key="1">
    <citation type="journal article" date="2005" name="Nature">
        <title>The map-based sequence of the rice genome.</title>
        <authorList>
            <consortium name="International rice genome sequencing project (IRGSP)"/>
            <person name="Matsumoto T."/>
            <person name="Wu J."/>
            <person name="Kanamori H."/>
            <person name="Katayose Y."/>
            <person name="Fujisawa M."/>
            <person name="Namiki N."/>
            <person name="Mizuno H."/>
            <person name="Yamamoto K."/>
            <person name="Antonio B.A."/>
            <person name="Baba T."/>
            <person name="Sakata K."/>
            <person name="Nagamura Y."/>
            <person name="Aoki H."/>
            <person name="Arikawa K."/>
            <person name="Arita K."/>
            <person name="Bito T."/>
            <person name="Chiden Y."/>
            <person name="Fujitsuka N."/>
            <person name="Fukunaka R."/>
            <person name="Hamada M."/>
            <person name="Harada C."/>
            <person name="Hayashi A."/>
            <person name="Hijishita S."/>
            <person name="Honda M."/>
            <person name="Hosokawa S."/>
            <person name="Ichikawa Y."/>
            <person name="Idonuma A."/>
            <person name="Iijima M."/>
            <person name="Ikeda M."/>
            <person name="Ikeno M."/>
            <person name="Ito K."/>
            <person name="Ito S."/>
            <person name="Ito T."/>
            <person name="Ito Y."/>
            <person name="Ito Y."/>
            <person name="Iwabuchi A."/>
            <person name="Kamiya K."/>
            <person name="Karasawa W."/>
            <person name="Kurita K."/>
            <person name="Katagiri S."/>
            <person name="Kikuta A."/>
            <person name="Kobayashi H."/>
            <person name="Kobayashi N."/>
            <person name="Machita K."/>
            <person name="Maehara T."/>
            <person name="Masukawa M."/>
            <person name="Mizubayashi T."/>
            <person name="Mukai Y."/>
            <person name="Nagasaki H."/>
            <person name="Nagata Y."/>
            <person name="Naito S."/>
            <person name="Nakashima M."/>
            <person name="Nakama Y."/>
            <person name="Nakamichi Y."/>
            <person name="Nakamura M."/>
            <person name="Meguro A."/>
            <person name="Negishi M."/>
            <person name="Ohta I."/>
            <person name="Ohta T."/>
            <person name="Okamoto M."/>
            <person name="Ono N."/>
            <person name="Saji S."/>
            <person name="Sakaguchi M."/>
            <person name="Sakai K."/>
            <person name="Shibata M."/>
            <person name="Shimokawa T."/>
            <person name="Song J."/>
            <person name="Takazaki Y."/>
            <person name="Terasawa K."/>
            <person name="Tsugane M."/>
            <person name="Tsuji K."/>
            <person name="Ueda S."/>
            <person name="Waki K."/>
            <person name="Yamagata H."/>
            <person name="Yamamoto M."/>
            <person name="Yamamoto S."/>
            <person name="Yamane H."/>
            <person name="Yoshiki S."/>
            <person name="Yoshihara R."/>
            <person name="Yukawa K."/>
            <person name="Zhong H."/>
            <person name="Yano M."/>
            <person name="Yuan Q."/>
            <person name="Ouyang S."/>
            <person name="Liu J."/>
            <person name="Jones K.M."/>
            <person name="Gansberger K."/>
            <person name="Moffat K."/>
            <person name="Hill J."/>
            <person name="Bera J."/>
            <person name="Fadrosh D."/>
            <person name="Jin S."/>
            <person name="Johri S."/>
            <person name="Kim M."/>
            <person name="Overton L."/>
            <person name="Reardon M."/>
            <person name="Tsitrin T."/>
            <person name="Vuong H."/>
            <person name="Weaver B."/>
            <person name="Ciecko A."/>
            <person name="Tallon L."/>
            <person name="Jackson J."/>
            <person name="Pai G."/>
            <person name="Aken S.V."/>
            <person name="Utterback T."/>
            <person name="Reidmuller S."/>
            <person name="Feldblyum T."/>
            <person name="Hsiao J."/>
            <person name="Zismann V."/>
            <person name="Iobst S."/>
            <person name="de Vazeille A.R."/>
            <person name="Buell C.R."/>
            <person name="Ying K."/>
            <person name="Li Y."/>
            <person name="Lu T."/>
            <person name="Huang Y."/>
            <person name="Zhao Q."/>
            <person name="Feng Q."/>
            <person name="Zhang L."/>
            <person name="Zhu J."/>
            <person name="Weng Q."/>
            <person name="Mu J."/>
            <person name="Lu Y."/>
            <person name="Fan D."/>
            <person name="Liu Y."/>
            <person name="Guan J."/>
            <person name="Zhang Y."/>
            <person name="Yu S."/>
            <person name="Liu X."/>
            <person name="Zhang Y."/>
            <person name="Hong G."/>
            <person name="Han B."/>
            <person name="Choisne N."/>
            <person name="Demange N."/>
            <person name="Orjeda G."/>
            <person name="Samain S."/>
            <person name="Cattolico L."/>
            <person name="Pelletier E."/>
            <person name="Couloux A."/>
            <person name="Segurens B."/>
            <person name="Wincker P."/>
            <person name="D'Hont A."/>
            <person name="Scarpelli C."/>
            <person name="Weissenbach J."/>
            <person name="Salanoubat M."/>
            <person name="Quetier F."/>
            <person name="Yu Y."/>
            <person name="Kim H.R."/>
            <person name="Rambo T."/>
            <person name="Currie J."/>
            <person name="Collura K."/>
            <person name="Luo M."/>
            <person name="Yang T."/>
            <person name="Ammiraju J.S.S."/>
            <person name="Engler F."/>
            <person name="Soderlund C."/>
            <person name="Wing R.A."/>
            <person name="Palmer L.E."/>
            <person name="de la Bastide M."/>
            <person name="Spiegel L."/>
            <person name="Nascimento L."/>
            <person name="Zutavern T."/>
            <person name="O'Shaughnessy A."/>
            <person name="Dike S."/>
            <person name="Dedhia N."/>
            <person name="Preston R."/>
            <person name="Balija V."/>
            <person name="McCombie W.R."/>
            <person name="Chow T."/>
            <person name="Chen H."/>
            <person name="Chung M."/>
            <person name="Chen C."/>
            <person name="Shaw J."/>
            <person name="Wu H."/>
            <person name="Hsiao K."/>
            <person name="Chao Y."/>
            <person name="Chu M."/>
            <person name="Cheng C."/>
            <person name="Hour A."/>
            <person name="Lee P."/>
            <person name="Lin S."/>
            <person name="Lin Y."/>
            <person name="Liou J."/>
            <person name="Liu S."/>
            <person name="Hsing Y."/>
            <person name="Raghuvanshi S."/>
            <person name="Mohanty A."/>
            <person name="Bharti A.K."/>
            <person name="Gaur A."/>
            <person name="Gupta V."/>
            <person name="Kumar D."/>
            <person name="Ravi V."/>
            <person name="Vij S."/>
            <person name="Kapur A."/>
            <person name="Khurana P."/>
            <person name="Khurana P."/>
            <person name="Khurana J.P."/>
            <person name="Tyagi A.K."/>
            <person name="Gaikwad K."/>
            <person name="Singh A."/>
            <person name="Dalal V."/>
            <person name="Srivastava S."/>
            <person name="Dixit A."/>
            <person name="Pal A.K."/>
            <person name="Ghazi I.A."/>
            <person name="Yadav M."/>
            <person name="Pandit A."/>
            <person name="Bhargava A."/>
            <person name="Sureshbabu K."/>
            <person name="Batra K."/>
            <person name="Sharma T.R."/>
            <person name="Mohapatra T."/>
            <person name="Singh N.K."/>
            <person name="Messing J."/>
            <person name="Nelson A.B."/>
            <person name="Fuks G."/>
            <person name="Kavchok S."/>
            <person name="Keizer G."/>
            <person name="Linton E."/>
            <person name="Llaca V."/>
            <person name="Song R."/>
            <person name="Tanyolac B."/>
            <person name="Young S."/>
            <person name="Ho-Il K."/>
            <person name="Hahn J.H."/>
            <person name="Sangsakoo G."/>
            <person name="Vanavichit A."/>
            <person name="de Mattos Luiz.A.T."/>
            <person name="Zimmer P.D."/>
            <person name="Malone G."/>
            <person name="Dellagostin O."/>
            <person name="de Oliveira A.C."/>
            <person name="Bevan M."/>
            <person name="Bancroft I."/>
            <person name="Minx P."/>
            <person name="Cordum H."/>
            <person name="Wilson R."/>
            <person name="Cheng Z."/>
            <person name="Jin W."/>
            <person name="Jiang J."/>
            <person name="Leong S.A."/>
            <person name="Iwama H."/>
            <person name="Gojobori T."/>
            <person name="Itoh T."/>
            <person name="Niimura Y."/>
            <person name="Fujii Y."/>
            <person name="Habara T."/>
            <person name="Sakai H."/>
            <person name="Sato Y."/>
            <person name="Wilson G."/>
            <person name="Kumar K."/>
            <person name="McCouch S."/>
            <person name="Juretic N."/>
            <person name="Hoen D."/>
            <person name="Wright S."/>
            <person name="Bruskiewich R."/>
            <person name="Bureau T."/>
            <person name="Miyao A."/>
            <person name="Hirochika H."/>
            <person name="Nishikawa T."/>
            <person name="Kadowaki K."/>
            <person name="Sugiura M."/>
            <person name="Burr B."/>
            <person name="Sasaki T."/>
        </authorList>
    </citation>
    <scope>NUCLEOTIDE SEQUENCE [LARGE SCALE GENOMIC DNA]</scope>
    <source>
        <strain evidence="3">cv. Nipponbare</strain>
    </source>
</reference>
<feature type="region of interest" description="Disordered" evidence="1">
    <location>
        <begin position="55"/>
        <end position="76"/>
    </location>
</feature>
<feature type="compositionally biased region" description="Pro residues" evidence="1">
    <location>
        <begin position="67"/>
        <end position="76"/>
    </location>
</feature>
<sequence length="202" mass="22385">MGGASRNSAAATSNHSASPTHCQDSFFLTEVMVAPVRLSPPTENHRTPVIVVDLRAPPNSSDRRPSPCMPREPPTPCIPRLLPQRLPPLVTGILWDPHAIPSYKVRMGRHRVVVREDALKMMTVTRSRQSLRKMTPKSLCCRTVEDETSCRVCQTWGQLGTNARNGVANTARARLETTMNHTPMSEETSREGLQDGHDTRTA</sequence>